<dbReference type="InterPro" id="IPR001915">
    <property type="entry name" value="Peptidase_M48"/>
</dbReference>
<keyword evidence="5 6" id="KW-0482">Metalloprotease</keyword>
<evidence type="ECO:0000256" key="1">
    <source>
        <dbReference type="ARBA" id="ARBA00022670"/>
    </source>
</evidence>
<gene>
    <name evidence="8" type="ORF">GCM10023184_20470</name>
</gene>
<dbReference type="Proteomes" id="UP001501725">
    <property type="component" value="Unassembled WGS sequence"/>
</dbReference>
<feature type="domain" description="Peptidase M48" evidence="7">
    <location>
        <begin position="82"/>
        <end position="259"/>
    </location>
</feature>
<dbReference type="PROSITE" id="PS51257">
    <property type="entry name" value="PROKAR_LIPOPROTEIN"/>
    <property type="match status" value="1"/>
</dbReference>
<evidence type="ECO:0000313" key="9">
    <source>
        <dbReference type="Proteomes" id="UP001501725"/>
    </source>
</evidence>
<name>A0ABP8GTF6_9BACT</name>
<reference evidence="9" key="1">
    <citation type="journal article" date="2019" name="Int. J. Syst. Evol. Microbiol.">
        <title>The Global Catalogue of Microorganisms (GCM) 10K type strain sequencing project: providing services to taxonomists for standard genome sequencing and annotation.</title>
        <authorList>
            <consortium name="The Broad Institute Genomics Platform"/>
            <consortium name="The Broad Institute Genome Sequencing Center for Infectious Disease"/>
            <person name="Wu L."/>
            <person name="Ma J."/>
        </authorList>
    </citation>
    <scope>NUCLEOTIDE SEQUENCE [LARGE SCALE GENOMIC DNA]</scope>
    <source>
        <strain evidence="9">JCM 17919</strain>
    </source>
</reference>
<keyword evidence="4 6" id="KW-0862">Zinc</keyword>
<dbReference type="CDD" id="cd07331">
    <property type="entry name" value="M48C_Oma1_like"/>
    <property type="match status" value="1"/>
</dbReference>
<comment type="caution">
    <text evidence="8">The sequence shown here is derived from an EMBL/GenBank/DDBJ whole genome shotgun (WGS) entry which is preliminary data.</text>
</comment>
<comment type="cofactor">
    <cofactor evidence="6">
        <name>Zn(2+)</name>
        <dbReference type="ChEBI" id="CHEBI:29105"/>
    </cofactor>
    <text evidence="6">Binds 1 zinc ion per subunit.</text>
</comment>
<dbReference type="EMBL" id="BAABGY010000007">
    <property type="protein sequence ID" value="GAA4329709.1"/>
    <property type="molecule type" value="Genomic_DNA"/>
</dbReference>
<keyword evidence="3 6" id="KW-0378">Hydrolase</keyword>
<proteinExistence type="inferred from homology"/>
<evidence type="ECO:0000256" key="2">
    <source>
        <dbReference type="ARBA" id="ARBA00022723"/>
    </source>
</evidence>
<keyword evidence="1 6" id="KW-0645">Protease</keyword>
<dbReference type="Gene3D" id="3.30.2010.10">
    <property type="entry name" value="Metalloproteases ('zincins'), catalytic domain"/>
    <property type="match status" value="1"/>
</dbReference>
<comment type="similarity">
    <text evidence="6">Belongs to the peptidase M48 family.</text>
</comment>
<evidence type="ECO:0000256" key="4">
    <source>
        <dbReference type="ARBA" id="ARBA00022833"/>
    </source>
</evidence>
<dbReference type="RefSeq" id="WP_345255554.1">
    <property type="nucleotide sequence ID" value="NZ_BAABGY010000007.1"/>
</dbReference>
<evidence type="ECO:0000256" key="6">
    <source>
        <dbReference type="RuleBase" id="RU003983"/>
    </source>
</evidence>
<organism evidence="8 9">
    <name type="scientific">Flaviaesturariibacter amylovorans</name>
    <dbReference type="NCBI Taxonomy" id="1084520"/>
    <lineage>
        <taxon>Bacteria</taxon>
        <taxon>Pseudomonadati</taxon>
        <taxon>Bacteroidota</taxon>
        <taxon>Chitinophagia</taxon>
        <taxon>Chitinophagales</taxon>
        <taxon>Chitinophagaceae</taxon>
        <taxon>Flaviaestuariibacter</taxon>
    </lineage>
</organism>
<dbReference type="PANTHER" id="PTHR22726">
    <property type="entry name" value="METALLOENDOPEPTIDASE OMA1"/>
    <property type="match status" value="1"/>
</dbReference>
<keyword evidence="2" id="KW-0479">Metal-binding</keyword>
<accession>A0ABP8GTF6</accession>
<evidence type="ECO:0000313" key="8">
    <source>
        <dbReference type="EMBL" id="GAA4329709.1"/>
    </source>
</evidence>
<sequence>MKIMKTVSALLVSSALFVGCSTDPVTKRSQLKLLPESELQSMGKQQYGQFLNQSRVVSPSADRDAEMVRRVGQRLVTAINSYYREKGIQDRLQGYNWEYNLVRDDQVNAWCMPGGKIVVYTGLLPVSQNEAGLAAVIGHEISHALFQHGNERMSQGMLQQGLGTALSVAVSNKPAATQNVFLQAFGIGSTVLGTLPFSRKQESESDRYGLIWMAMAGYNPNEALNLWKRMAAKSNGQKPPEILSSHPSDATRIKNIQGWLPEAMKYYKPGNR</sequence>
<dbReference type="PANTHER" id="PTHR22726:SF1">
    <property type="entry name" value="METALLOENDOPEPTIDASE OMA1, MITOCHONDRIAL"/>
    <property type="match status" value="1"/>
</dbReference>
<evidence type="ECO:0000256" key="3">
    <source>
        <dbReference type="ARBA" id="ARBA00022801"/>
    </source>
</evidence>
<dbReference type="InterPro" id="IPR051156">
    <property type="entry name" value="Mito/Outer_Membr_Metalloprot"/>
</dbReference>
<evidence type="ECO:0000256" key="5">
    <source>
        <dbReference type="ARBA" id="ARBA00023049"/>
    </source>
</evidence>
<evidence type="ECO:0000259" key="7">
    <source>
        <dbReference type="Pfam" id="PF01435"/>
    </source>
</evidence>
<dbReference type="Pfam" id="PF01435">
    <property type="entry name" value="Peptidase_M48"/>
    <property type="match status" value="1"/>
</dbReference>
<keyword evidence="9" id="KW-1185">Reference proteome</keyword>
<protein>
    <submittedName>
        <fullName evidence="8">M48 family metallopeptidase</fullName>
    </submittedName>
</protein>